<dbReference type="InterPro" id="IPR011992">
    <property type="entry name" value="EF-hand-dom_pair"/>
</dbReference>
<dbReference type="InterPro" id="IPR002048">
    <property type="entry name" value="EF_hand_dom"/>
</dbReference>
<evidence type="ECO:0000256" key="2">
    <source>
        <dbReference type="ARBA" id="ARBA00022837"/>
    </source>
</evidence>
<proteinExistence type="predicted"/>
<dbReference type="OrthoDB" id="5586at2759"/>
<sequence>MSPLHTIPQFYFPKSNQCTDDTKLFMKKVKEVFQQKEYLTESEFELVTKVCSLPRFMNLALFRAIDMLNHQNEQVTFEQFEKGWFILIQKHIKKSSIDDIHSLMYFILKKPELDYLTPDDFLPVIEDIVLNHPALQFLENNITFQERYIETVICRIFYDAHCPSGKLSLENFKKSNIACIIKKLTPAVDLYTIHNIFSYKQFYVLYCKLWSLDTDHDLSITETDLYNYNMGTLTRLAVERIMEVGHIAAFTDTMVIADDDAAAVVNVELTDIPVADPLVSLTYFDFIWFLLSEVDKSTPMAIRYWFRCLDIDDDGILSSYELSQFWQDQYMKQQFFGGVQADDKIHFDDIMRQMNDLIRPEIPGQFTLRDFKKNGFLAERFFDTFINFDRFQVHESRQEGSVREQQTYQNKEFIEAGIYGAQEPVVLTDDLGFPVLSNWDDFADVEYHRIILDENYTNSYEEDEEEDAKEDYKTISKDEGLVICNHTITKEIVSINNNMNQTLNKNTLNKQEQDDDDLSVSSSDSSSSTVSETEEEEEALLLSNKSTLGTCLEVETDSNDDDEEYDDFQDTCTPNSPCIYIPKTLVGGDDNKLSHTTLNNTTTSYFDLKTDHHHHHQQQQHSVSFIH</sequence>
<dbReference type="AlphaFoldDB" id="A0A8H7RBT7"/>
<dbReference type="PROSITE" id="PS50222">
    <property type="entry name" value="EF_HAND_2"/>
    <property type="match status" value="1"/>
</dbReference>
<dbReference type="PROSITE" id="PS00018">
    <property type="entry name" value="EF_HAND_1"/>
    <property type="match status" value="1"/>
</dbReference>
<feature type="compositionally biased region" description="Low complexity" evidence="3">
    <location>
        <begin position="519"/>
        <end position="531"/>
    </location>
</feature>
<dbReference type="EMBL" id="JAEPRC010000122">
    <property type="protein sequence ID" value="KAG2207813.1"/>
    <property type="molecule type" value="Genomic_DNA"/>
</dbReference>
<comment type="caution">
    <text evidence="5">The sequence shown here is derived from an EMBL/GenBank/DDBJ whole genome shotgun (WGS) entry which is preliminary data.</text>
</comment>
<name>A0A8H7RBT7_9FUNG</name>
<dbReference type="Gene3D" id="1.10.238.230">
    <property type="match status" value="1"/>
</dbReference>
<evidence type="ECO:0000313" key="6">
    <source>
        <dbReference type="Proteomes" id="UP000650833"/>
    </source>
</evidence>
<evidence type="ECO:0000256" key="1">
    <source>
        <dbReference type="ARBA" id="ARBA00022723"/>
    </source>
</evidence>
<dbReference type="GO" id="GO:0005509">
    <property type="term" value="F:calcium ion binding"/>
    <property type="evidence" value="ECO:0007669"/>
    <property type="project" value="InterPro"/>
</dbReference>
<keyword evidence="1" id="KW-0479">Metal-binding</keyword>
<dbReference type="Gene3D" id="1.10.238.220">
    <property type="match status" value="1"/>
</dbReference>
<dbReference type="Gene3D" id="1.10.238.10">
    <property type="entry name" value="EF-hand"/>
    <property type="match status" value="1"/>
</dbReference>
<dbReference type="GO" id="GO:0000159">
    <property type="term" value="C:protein phosphatase type 2A complex"/>
    <property type="evidence" value="ECO:0007669"/>
    <property type="project" value="TreeGrafter"/>
</dbReference>
<keyword evidence="6" id="KW-1185">Reference proteome</keyword>
<reference evidence="5" key="1">
    <citation type="submission" date="2020-12" db="EMBL/GenBank/DDBJ databases">
        <title>Metabolic potential, ecology and presence of endohyphal bacteria is reflected in genomic diversity of Mucoromycotina.</title>
        <authorList>
            <person name="Muszewska A."/>
            <person name="Okrasinska A."/>
            <person name="Steczkiewicz K."/>
            <person name="Drgas O."/>
            <person name="Orlowska M."/>
            <person name="Perlinska-Lenart U."/>
            <person name="Aleksandrzak-Piekarczyk T."/>
            <person name="Szatraj K."/>
            <person name="Zielenkiewicz U."/>
            <person name="Pilsyk S."/>
            <person name="Malc E."/>
            <person name="Mieczkowski P."/>
            <person name="Kruszewska J.S."/>
            <person name="Biernat P."/>
            <person name="Pawlowska J."/>
        </authorList>
    </citation>
    <scope>NUCLEOTIDE SEQUENCE</scope>
    <source>
        <strain evidence="5">CBS 226.32</strain>
    </source>
</reference>
<evidence type="ECO:0000256" key="3">
    <source>
        <dbReference type="SAM" id="MobiDB-lite"/>
    </source>
</evidence>
<feature type="region of interest" description="Disordered" evidence="3">
    <location>
        <begin position="509"/>
        <end position="544"/>
    </location>
</feature>
<protein>
    <recommendedName>
        <fullName evidence="4">EF-hand domain-containing protein</fullName>
    </recommendedName>
</protein>
<dbReference type="Pfam" id="PF17958">
    <property type="entry name" value="EF-hand_13"/>
    <property type="match status" value="1"/>
</dbReference>
<dbReference type="PANTHER" id="PTHR14095">
    <property type="entry name" value="PHOSPHATASE 2A REGULATORY SUBUNIT-RELATED"/>
    <property type="match status" value="1"/>
</dbReference>
<dbReference type="Proteomes" id="UP000650833">
    <property type="component" value="Unassembled WGS sequence"/>
</dbReference>
<dbReference type="InterPro" id="IPR018247">
    <property type="entry name" value="EF_Hand_1_Ca_BS"/>
</dbReference>
<accession>A0A8H7RBT7</accession>
<evidence type="ECO:0000259" key="4">
    <source>
        <dbReference type="PROSITE" id="PS50222"/>
    </source>
</evidence>
<dbReference type="PANTHER" id="PTHR14095:SF0">
    <property type="entry name" value="MIP22305P"/>
    <property type="match status" value="1"/>
</dbReference>
<dbReference type="SUPFAM" id="SSF47473">
    <property type="entry name" value="EF-hand"/>
    <property type="match status" value="2"/>
</dbReference>
<feature type="domain" description="EF-hand" evidence="4">
    <location>
        <begin position="297"/>
        <end position="332"/>
    </location>
</feature>
<dbReference type="InterPro" id="IPR041534">
    <property type="entry name" value="EF-hand_13"/>
</dbReference>
<gene>
    <name evidence="5" type="ORF">INT46_011212</name>
</gene>
<keyword evidence="2" id="KW-0106">Calcium</keyword>
<organism evidence="5 6">
    <name type="scientific">Mucor plumbeus</name>
    <dbReference type="NCBI Taxonomy" id="97098"/>
    <lineage>
        <taxon>Eukaryota</taxon>
        <taxon>Fungi</taxon>
        <taxon>Fungi incertae sedis</taxon>
        <taxon>Mucoromycota</taxon>
        <taxon>Mucoromycotina</taxon>
        <taxon>Mucoromycetes</taxon>
        <taxon>Mucorales</taxon>
        <taxon>Mucorineae</taxon>
        <taxon>Mucoraceae</taxon>
        <taxon>Mucor</taxon>
    </lineage>
</organism>
<evidence type="ECO:0000313" key="5">
    <source>
        <dbReference type="EMBL" id="KAG2207813.1"/>
    </source>
</evidence>
<dbReference type="GO" id="GO:0019888">
    <property type="term" value="F:protein phosphatase regulator activity"/>
    <property type="evidence" value="ECO:0007669"/>
    <property type="project" value="TreeGrafter"/>
</dbReference>